<dbReference type="AlphaFoldDB" id="A0AA43UCL3"/>
<dbReference type="GO" id="GO:0032259">
    <property type="term" value="P:methylation"/>
    <property type="evidence" value="ECO:0007669"/>
    <property type="project" value="UniProtKB-KW"/>
</dbReference>
<proteinExistence type="predicted"/>
<comment type="caution">
    <text evidence="2">The sequence shown here is derived from an EMBL/GenBank/DDBJ whole genome shotgun (WGS) entry which is preliminary data.</text>
</comment>
<evidence type="ECO:0000313" key="2">
    <source>
        <dbReference type="EMBL" id="MDO5457505.1"/>
    </source>
</evidence>
<dbReference type="EMBL" id="JAUNQW010000013">
    <property type="protein sequence ID" value="MDO5457505.1"/>
    <property type="molecule type" value="Genomic_DNA"/>
</dbReference>
<dbReference type="Pfam" id="PF05175">
    <property type="entry name" value="MTS"/>
    <property type="match status" value="1"/>
</dbReference>
<keyword evidence="2" id="KW-0489">Methyltransferase</keyword>
<evidence type="ECO:0000313" key="3">
    <source>
        <dbReference type="Proteomes" id="UP001171751"/>
    </source>
</evidence>
<keyword evidence="2" id="KW-0808">Transferase</keyword>
<sequence>MTVKLHGDERIDQLMRYNLQIIQSKSVFSFSIDALLLDYFSNIPSHGRATIVDLCSGNGILPLALSQRSKSSIIGMELQPRLVDMAKRSLELNDLSRQVEIIEADLADAFNYIPKDSVDVITCNPPYFEWSETSQKNPNEHLAIARHEIHTTLEEVIRIASGLLKMNGRAFFVYRPSRLIEMLDLFRSYQLMPKKLQFIYPKKNCESNMILVEVIKHGKKSGLKILPPLYIHDENGEYLPEIKEIIYG</sequence>
<dbReference type="InterPro" id="IPR029063">
    <property type="entry name" value="SAM-dependent_MTases_sf"/>
</dbReference>
<evidence type="ECO:0000259" key="1">
    <source>
        <dbReference type="Pfam" id="PF05175"/>
    </source>
</evidence>
<dbReference type="PANTHER" id="PTHR47739:SF1">
    <property type="entry name" value="TRNA1(VAL) (ADENINE(37)-N6)-METHYLTRANSFERASE"/>
    <property type="match status" value="1"/>
</dbReference>
<dbReference type="InterPro" id="IPR050210">
    <property type="entry name" value="tRNA_Adenine-N(6)_MTase"/>
</dbReference>
<protein>
    <submittedName>
        <fullName evidence="2">tRNA1(Val) (Adenine(37)-N6)-methyltransferase</fullName>
        <ecNumber evidence="2">2.1.1.223</ecNumber>
    </submittedName>
</protein>
<accession>A0AA43UCL3</accession>
<dbReference type="Gene3D" id="3.40.50.150">
    <property type="entry name" value="Vaccinia Virus protein VP39"/>
    <property type="match status" value="1"/>
</dbReference>
<dbReference type="Proteomes" id="UP001171751">
    <property type="component" value="Unassembled WGS sequence"/>
</dbReference>
<gene>
    <name evidence="2" type="ORF">Q4F26_04090</name>
</gene>
<organism evidence="2 3">
    <name type="scientific">Atopococcus tabaci</name>
    <dbReference type="NCBI Taxonomy" id="269774"/>
    <lineage>
        <taxon>Bacteria</taxon>
        <taxon>Bacillati</taxon>
        <taxon>Bacillota</taxon>
        <taxon>Bacilli</taxon>
        <taxon>Lactobacillales</taxon>
        <taxon>Carnobacteriaceae</taxon>
        <taxon>Atopococcus</taxon>
    </lineage>
</organism>
<reference evidence="2" key="1">
    <citation type="submission" date="2023-07" db="EMBL/GenBank/DDBJ databases">
        <title>Between Cages and Wild: Unraveling the Impact of Captivity on Animal Microbiomes and Antimicrobial Resistance.</title>
        <authorList>
            <person name="Schmartz G.P."/>
            <person name="Rehner J."/>
            <person name="Schuff M.J."/>
            <person name="Becker S.L."/>
            <person name="Kravczyk M."/>
            <person name="Gurevich A."/>
            <person name="Francke R."/>
            <person name="Mueller R."/>
            <person name="Keller V."/>
            <person name="Keller A."/>
        </authorList>
    </citation>
    <scope>NUCLEOTIDE SEQUENCE</scope>
    <source>
        <strain evidence="2">S39M_St_73</strain>
    </source>
</reference>
<keyword evidence="3" id="KW-1185">Reference proteome</keyword>
<feature type="domain" description="Methyltransferase small" evidence="1">
    <location>
        <begin position="20"/>
        <end position="146"/>
    </location>
</feature>
<dbReference type="InterPro" id="IPR007848">
    <property type="entry name" value="Small_mtfrase_dom"/>
</dbReference>
<dbReference type="SUPFAM" id="SSF53335">
    <property type="entry name" value="S-adenosyl-L-methionine-dependent methyltransferases"/>
    <property type="match status" value="1"/>
</dbReference>
<dbReference type="EC" id="2.1.1.223" evidence="2"/>
<dbReference type="GO" id="GO:0008168">
    <property type="term" value="F:methyltransferase activity"/>
    <property type="evidence" value="ECO:0007669"/>
    <property type="project" value="UniProtKB-KW"/>
</dbReference>
<dbReference type="CDD" id="cd02440">
    <property type="entry name" value="AdoMet_MTases"/>
    <property type="match status" value="1"/>
</dbReference>
<dbReference type="PANTHER" id="PTHR47739">
    <property type="entry name" value="TRNA1(VAL) (ADENINE(37)-N6)-METHYLTRANSFERASE"/>
    <property type="match status" value="1"/>
</dbReference>
<name>A0AA43UCL3_9LACT</name>